<dbReference type="SUPFAM" id="SSF53335">
    <property type="entry name" value="S-adenosyl-L-methionine-dependent methyltransferases"/>
    <property type="match status" value="1"/>
</dbReference>
<dbReference type="GO" id="GO:0005737">
    <property type="term" value="C:cytoplasm"/>
    <property type="evidence" value="ECO:0007669"/>
    <property type="project" value="TreeGrafter"/>
</dbReference>
<dbReference type="InterPro" id="IPR001091">
    <property type="entry name" value="RM_Methyltransferase"/>
</dbReference>
<protein>
    <recommendedName>
        <fullName evidence="5">Methyltransferase</fullName>
        <ecNumber evidence="5">2.1.1.-</ecNumber>
    </recommendedName>
</protein>
<accession>A0A6N7XPV4</accession>
<comment type="caution">
    <text evidence="7">The sequence shown here is derived from an EMBL/GenBank/DDBJ whole genome shotgun (WGS) entry which is preliminary data.</text>
</comment>
<dbReference type="Proteomes" id="UP000469523">
    <property type="component" value="Unassembled WGS sequence"/>
</dbReference>
<dbReference type="PROSITE" id="PS00092">
    <property type="entry name" value="N6_MTASE"/>
    <property type="match status" value="1"/>
</dbReference>
<name>A0A6N7XPV4_9FIRM</name>
<dbReference type="EC" id="2.1.1.-" evidence="5"/>
<dbReference type="GO" id="GO:0009307">
    <property type="term" value="P:DNA restriction-modification system"/>
    <property type="evidence" value="ECO:0007669"/>
    <property type="project" value="UniProtKB-KW"/>
</dbReference>
<dbReference type="PANTHER" id="PTHR13370">
    <property type="entry name" value="RNA METHYLASE-RELATED"/>
    <property type="match status" value="1"/>
</dbReference>
<keyword evidence="8" id="KW-1185">Reference proteome</keyword>
<evidence type="ECO:0000256" key="4">
    <source>
        <dbReference type="ARBA" id="ARBA00022747"/>
    </source>
</evidence>
<feature type="domain" description="DNA methylase N-4/N-6" evidence="6">
    <location>
        <begin position="40"/>
        <end position="257"/>
    </location>
</feature>
<dbReference type="PANTHER" id="PTHR13370:SF3">
    <property type="entry name" value="TRNA (GUANINE(10)-N2)-METHYLTRANSFERASE HOMOLOG"/>
    <property type="match status" value="1"/>
</dbReference>
<comment type="similarity">
    <text evidence="1 5">Belongs to the N(4)/N(6)-methyltransferase family.</text>
</comment>
<evidence type="ECO:0000256" key="5">
    <source>
        <dbReference type="RuleBase" id="RU362026"/>
    </source>
</evidence>
<dbReference type="RefSeq" id="WP_154443062.1">
    <property type="nucleotide sequence ID" value="NZ_VUNQ01000082.1"/>
</dbReference>
<dbReference type="GO" id="GO:0032259">
    <property type="term" value="P:methylation"/>
    <property type="evidence" value="ECO:0007669"/>
    <property type="project" value="UniProtKB-KW"/>
</dbReference>
<keyword evidence="4" id="KW-0680">Restriction system</keyword>
<sequence>MEKRHLIFEEKVFYHDKQSTSFLIKDDTFKFLEQMKEESIDMIFADPPYFLSNDGISCSGGKVVSVNKGDWDKIDSFEGKHEFNRGWIKLARRVLKPNGTIWISGSLHNIYSVGMALEQEGFKILNNITWEKTNPPPNLSCRYFTHSTETILWARKNEKSARHYFNYDLMKERNGDKQKKDVWKGALTKPSEKKHGKHPTQKPEYLLKEIILASTKKNDLILDPFVGSGTTCVVAKRLGRRYIGIDNVEEYLEIAVKRLESV</sequence>
<dbReference type="PRINTS" id="PR00508">
    <property type="entry name" value="S21N4MTFRASE"/>
</dbReference>
<evidence type="ECO:0000256" key="1">
    <source>
        <dbReference type="ARBA" id="ARBA00006594"/>
    </source>
</evidence>
<evidence type="ECO:0000313" key="7">
    <source>
        <dbReference type="EMBL" id="MSU03506.1"/>
    </source>
</evidence>
<dbReference type="EMBL" id="VUNQ01000082">
    <property type="protein sequence ID" value="MSU03506.1"/>
    <property type="molecule type" value="Genomic_DNA"/>
</dbReference>
<evidence type="ECO:0000256" key="3">
    <source>
        <dbReference type="ARBA" id="ARBA00022679"/>
    </source>
</evidence>
<evidence type="ECO:0000313" key="8">
    <source>
        <dbReference type="Proteomes" id="UP000469523"/>
    </source>
</evidence>
<dbReference type="Gene3D" id="3.40.50.150">
    <property type="entry name" value="Vaccinia Virus protein VP39"/>
    <property type="match status" value="1"/>
</dbReference>
<dbReference type="Pfam" id="PF01555">
    <property type="entry name" value="N6_N4_Mtase"/>
    <property type="match status" value="1"/>
</dbReference>
<dbReference type="InterPro" id="IPR002052">
    <property type="entry name" value="DNA_methylase_N6_adenine_CS"/>
</dbReference>
<keyword evidence="2 7" id="KW-0489">Methyltransferase</keyword>
<dbReference type="InterPro" id="IPR002941">
    <property type="entry name" value="DNA_methylase_N4/N6"/>
</dbReference>
<keyword evidence="3 7" id="KW-0808">Transferase</keyword>
<proteinExistence type="inferred from homology"/>
<organism evidence="7 8">
    <name type="scientific">Tissierella pigra</name>
    <dbReference type="NCBI Taxonomy" id="2607614"/>
    <lineage>
        <taxon>Bacteria</taxon>
        <taxon>Bacillati</taxon>
        <taxon>Bacillota</taxon>
        <taxon>Tissierellia</taxon>
        <taxon>Tissierellales</taxon>
        <taxon>Tissierellaceae</taxon>
        <taxon>Tissierella</taxon>
    </lineage>
</organism>
<dbReference type="InterPro" id="IPR029063">
    <property type="entry name" value="SAM-dependent_MTases_sf"/>
</dbReference>
<evidence type="ECO:0000256" key="2">
    <source>
        <dbReference type="ARBA" id="ARBA00022603"/>
    </source>
</evidence>
<reference evidence="7 8" key="1">
    <citation type="submission" date="2019-09" db="EMBL/GenBank/DDBJ databases">
        <title>In-depth cultivation of the pig gut microbiome towards novel bacterial diversity and tailored functional studies.</title>
        <authorList>
            <person name="Wylensek D."/>
            <person name="Hitch T.C.A."/>
            <person name="Clavel T."/>
        </authorList>
    </citation>
    <scope>NUCLEOTIDE SEQUENCE [LARGE SCALE GENOMIC DNA]</scope>
    <source>
        <strain evidence="7 8">WCA3-693-APC-4?</strain>
    </source>
</reference>
<evidence type="ECO:0000259" key="6">
    <source>
        <dbReference type="Pfam" id="PF01555"/>
    </source>
</evidence>
<dbReference type="GO" id="GO:0008170">
    <property type="term" value="F:N-methyltransferase activity"/>
    <property type="evidence" value="ECO:0007669"/>
    <property type="project" value="InterPro"/>
</dbReference>
<dbReference type="AlphaFoldDB" id="A0A6N7XPV4"/>
<gene>
    <name evidence="7" type="ORF">FYJ83_18780</name>
</gene>
<dbReference type="GO" id="GO:0003677">
    <property type="term" value="F:DNA binding"/>
    <property type="evidence" value="ECO:0007669"/>
    <property type="project" value="InterPro"/>
</dbReference>